<feature type="chain" id="PRO_5002654336" evidence="7">
    <location>
        <begin position="21"/>
        <end position="250"/>
    </location>
</feature>
<comment type="caution">
    <text evidence="8">The sequence shown here is derived from an EMBL/GenBank/DDBJ whole genome shotgun (WGS) entry which is preliminary data.</text>
</comment>
<keyword evidence="2 6" id="KW-0500">Molybdenum</keyword>
<dbReference type="eggNOG" id="COG0725">
    <property type="taxonomic scope" value="Bacteria"/>
</dbReference>
<evidence type="ECO:0000256" key="6">
    <source>
        <dbReference type="PIRSR" id="PIRSR004846-1"/>
    </source>
</evidence>
<proteinExistence type="inferred from homology"/>
<evidence type="ECO:0000256" key="3">
    <source>
        <dbReference type="ARBA" id="ARBA00022723"/>
    </source>
</evidence>
<comment type="similarity">
    <text evidence="1">Belongs to the bacterial solute-binding protein ModA family.</text>
</comment>
<accession>A3K3A2</accession>
<dbReference type="Proteomes" id="UP000005713">
    <property type="component" value="Unassembled WGS sequence"/>
</dbReference>
<evidence type="ECO:0000313" key="9">
    <source>
        <dbReference type="Proteomes" id="UP000005713"/>
    </source>
</evidence>
<keyword evidence="4 7" id="KW-0732">Signal</keyword>
<feature type="binding site" evidence="6">
    <location>
        <position position="141"/>
    </location>
    <ligand>
        <name>molybdate</name>
        <dbReference type="ChEBI" id="CHEBI:36264"/>
    </ligand>
</feature>
<dbReference type="PANTHER" id="PTHR30632:SF17">
    <property type="entry name" value="MOLYBDATE-BINDING PROTEIN MODA"/>
    <property type="match status" value="1"/>
</dbReference>
<dbReference type="OrthoDB" id="9785015at2"/>
<feature type="binding site" evidence="6">
    <location>
        <position position="186"/>
    </location>
    <ligand>
        <name>molybdate</name>
        <dbReference type="ChEBI" id="CHEBI:36264"/>
    </ligand>
</feature>
<dbReference type="RefSeq" id="WP_005858720.1">
    <property type="nucleotide sequence ID" value="NZ_AAYA01000005.1"/>
</dbReference>
<sequence>MTRLFLTLPLLLSLAVPAAAREITIFAAASLRDALDEAAELYSNETGDDTVISYAGSSALARQIQQGAPADVFISANAGWMDALEEDGLLAPGTRRDLLGNSLVLVAGVEGPVDDLTPASDLAGWLEGGKLAMALVDAVPAGIYGKAALEHLGLWDTVAAQVAQADNVRAALALVAVGAAPLGIVYRTDAQAEPRVFVKAAIPRDSHPPILYPAAAMAEKQQFALPFLSFLETGPAQDIFRRHGFTVMAE</sequence>
<keyword evidence="3 6" id="KW-0479">Metal-binding</keyword>
<dbReference type="GO" id="GO:0046872">
    <property type="term" value="F:metal ion binding"/>
    <property type="evidence" value="ECO:0007669"/>
    <property type="project" value="UniProtKB-KW"/>
</dbReference>
<dbReference type="AlphaFoldDB" id="A3K3A2"/>
<name>A3K3A2_SAGS3</name>
<evidence type="ECO:0000313" key="8">
    <source>
        <dbReference type="EMBL" id="EBA08661.1"/>
    </source>
</evidence>
<gene>
    <name evidence="8" type="ORF">SSE37_17653</name>
</gene>
<dbReference type="Gene3D" id="3.40.190.10">
    <property type="entry name" value="Periplasmic binding protein-like II"/>
    <property type="match status" value="2"/>
</dbReference>
<dbReference type="GO" id="GO:0015689">
    <property type="term" value="P:molybdate ion transport"/>
    <property type="evidence" value="ECO:0007669"/>
    <property type="project" value="InterPro"/>
</dbReference>
<reference evidence="8 9" key="1">
    <citation type="submission" date="2006-06" db="EMBL/GenBank/DDBJ databases">
        <authorList>
            <person name="Moran M.A."/>
            <person name="Ferriera S."/>
            <person name="Johnson J."/>
            <person name="Kravitz S."/>
            <person name="Beeson K."/>
            <person name="Sutton G."/>
            <person name="Rogers Y.-H."/>
            <person name="Friedman R."/>
            <person name="Frazier M."/>
            <person name="Venter J.C."/>
        </authorList>
    </citation>
    <scope>NUCLEOTIDE SEQUENCE [LARGE SCALE GENOMIC DNA]</scope>
    <source>
        <strain evidence="8 9">E-37</strain>
    </source>
</reference>
<dbReference type="FunFam" id="3.40.190.10:FF:000035">
    <property type="entry name" value="Molybdate ABC transporter substrate-binding protein"/>
    <property type="match status" value="1"/>
</dbReference>
<dbReference type="NCBIfam" id="TIGR01256">
    <property type="entry name" value="modA"/>
    <property type="match status" value="1"/>
</dbReference>
<feature type="binding site" evidence="6">
    <location>
        <position position="30"/>
    </location>
    <ligand>
        <name>molybdate</name>
        <dbReference type="ChEBI" id="CHEBI:36264"/>
    </ligand>
</feature>
<dbReference type="GO" id="GO:1901359">
    <property type="term" value="F:tungstate binding"/>
    <property type="evidence" value="ECO:0007669"/>
    <property type="project" value="UniProtKB-ARBA"/>
</dbReference>
<evidence type="ECO:0000256" key="2">
    <source>
        <dbReference type="ARBA" id="ARBA00022505"/>
    </source>
</evidence>
<evidence type="ECO:0000256" key="4">
    <source>
        <dbReference type="ARBA" id="ARBA00022729"/>
    </source>
</evidence>
<dbReference type="GO" id="GO:0030288">
    <property type="term" value="C:outer membrane-bounded periplasmic space"/>
    <property type="evidence" value="ECO:0007669"/>
    <property type="project" value="TreeGrafter"/>
</dbReference>
<evidence type="ECO:0000256" key="5">
    <source>
        <dbReference type="ARBA" id="ARBA00062515"/>
    </source>
</evidence>
<dbReference type="PANTHER" id="PTHR30632">
    <property type="entry name" value="MOLYBDATE-BINDING PERIPLASMIC PROTEIN"/>
    <property type="match status" value="1"/>
</dbReference>
<protein>
    <submittedName>
        <fullName evidence="8">Putative molybdate-binding periplasmic abc transporter protein</fullName>
    </submittedName>
</protein>
<organism evidence="8 9">
    <name type="scientific">Sagittula stellata (strain ATCC 700073 / DSM 11524 / E-37)</name>
    <dbReference type="NCBI Taxonomy" id="388399"/>
    <lineage>
        <taxon>Bacteria</taxon>
        <taxon>Pseudomonadati</taxon>
        <taxon>Pseudomonadota</taxon>
        <taxon>Alphaproteobacteria</taxon>
        <taxon>Rhodobacterales</taxon>
        <taxon>Roseobacteraceae</taxon>
        <taxon>Sagittula</taxon>
    </lineage>
</organism>
<dbReference type="GO" id="GO:0030973">
    <property type="term" value="F:molybdate ion binding"/>
    <property type="evidence" value="ECO:0007669"/>
    <property type="project" value="TreeGrafter"/>
</dbReference>
<keyword evidence="9" id="KW-1185">Reference proteome</keyword>
<dbReference type="EMBL" id="AAYA01000005">
    <property type="protein sequence ID" value="EBA08661.1"/>
    <property type="molecule type" value="Genomic_DNA"/>
</dbReference>
<feature type="binding site" evidence="6">
    <location>
        <position position="57"/>
    </location>
    <ligand>
        <name>molybdate</name>
        <dbReference type="ChEBI" id="CHEBI:36264"/>
    </ligand>
</feature>
<dbReference type="SUPFAM" id="SSF53850">
    <property type="entry name" value="Periplasmic binding protein-like II"/>
    <property type="match status" value="1"/>
</dbReference>
<dbReference type="PIRSF" id="PIRSF004846">
    <property type="entry name" value="ModA"/>
    <property type="match status" value="1"/>
</dbReference>
<feature type="signal peptide" evidence="7">
    <location>
        <begin position="1"/>
        <end position="20"/>
    </location>
</feature>
<dbReference type="InterPro" id="IPR005950">
    <property type="entry name" value="ModA"/>
</dbReference>
<evidence type="ECO:0000256" key="1">
    <source>
        <dbReference type="ARBA" id="ARBA00009175"/>
    </source>
</evidence>
<feature type="binding site" evidence="6">
    <location>
        <position position="168"/>
    </location>
    <ligand>
        <name>molybdate</name>
        <dbReference type="ChEBI" id="CHEBI:36264"/>
    </ligand>
</feature>
<dbReference type="InterPro" id="IPR050682">
    <property type="entry name" value="ModA/WtpA"/>
</dbReference>
<dbReference type="Pfam" id="PF13531">
    <property type="entry name" value="SBP_bac_11"/>
    <property type="match status" value="1"/>
</dbReference>
<comment type="subunit">
    <text evidence="5">The complex is composed of two ATP-binding proteins (ModC), two transmembrane proteins (ModB) and a solute-binding protein (ModA).</text>
</comment>
<evidence type="ECO:0000256" key="7">
    <source>
        <dbReference type="SAM" id="SignalP"/>
    </source>
</evidence>